<reference evidence="2" key="1">
    <citation type="journal article" date="2023" name="Plant Biotechnol. J.">
        <title>Chromosome-level wild Hevea brasiliensis genome provides new tools for genomic-assisted breeding and valuable loci to elevate rubber yield.</title>
        <authorList>
            <person name="Cheng H."/>
            <person name="Song X."/>
            <person name="Hu Y."/>
            <person name="Wu T."/>
            <person name="Yang Q."/>
            <person name="An Z."/>
            <person name="Feng S."/>
            <person name="Deng Z."/>
            <person name="Wu W."/>
            <person name="Zeng X."/>
            <person name="Tu M."/>
            <person name="Wang X."/>
            <person name="Huang H."/>
        </authorList>
    </citation>
    <scope>NUCLEOTIDE SEQUENCE</scope>
    <source>
        <strain evidence="2">MT/VB/25A 57/8</strain>
    </source>
</reference>
<organism evidence="2 3">
    <name type="scientific">Hevea brasiliensis</name>
    <name type="common">Para rubber tree</name>
    <name type="synonym">Siphonia brasiliensis</name>
    <dbReference type="NCBI Taxonomy" id="3981"/>
    <lineage>
        <taxon>Eukaryota</taxon>
        <taxon>Viridiplantae</taxon>
        <taxon>Streptophyta</taxon>
        <taxon>Embryophyta</taxon>
        <taxon>Tracheophyta</taxon>
        <taxon>Spermatophyta</taxon>
        <taxon>Magnoliopsida</taxon>
        <taxon>eudicotyledons</taxon>
        <taxon>Gunneridae</taxon>
        <taxon>Pentapetalae</taxon>
        <taxon>rosids</taxon>
        <taxon>fabids</taxon>
        <taxon>Malpighiales</taxon>
        <taxon>Euphorbiaceae</taxon>
        <taxon>Crotonoideae</taxon>
        <taxon>Micrandreae</taxon>
        <taxon>Hevea</taxon>
    </lineage>
</organism>
<dbReference type="InterPro" id="IPR004320">
    <property type="entry name" value="BPS1_pln"/>
</dbReference>
<comment type="caution">
    <text evidence="2">The sequence shown here is derived from an EMBL/GenBank/DDBJ whole genome shotgun (WGS) entry which is preliminary data.</text>
</comment>
<feature type="coiled-coil region" evidence="1">
    <location>
        <begin position="196"/>
        <end position="223"/>
    </location>
</feature>
<accession>A0ABQ9N207</accession>
<evidence type="ECO:0000313" key="2">
    <source>
        <dbReference type="EMBL" id="KAJ9186371.1"/>
    </source>
</evidence>
<dbReference type="PANTHER" id="PTHR33070:SF115">
    <property type="entry name" value="T23E18.15"/>
    <property type="match status" value="1"/>
</dbReference>
<dbReference type="PANTHER" id="PTHR33070">
    <property type="entry name" value="OS06G0725500 PROTEIN"/>
    <property type="match status" value="1"/>
</dbReference>
<dbReference type="Proteomes" id="UP001174677">
    <property type="component" value="Chromosome 2"/>
</dbReference>
<dbReference type="EMBL" id="JARPOI010000002">
    <property type="protein sequence ID" value="KAJ9186371.1"/>
    <property type="molecule type" value="Genomic_DNA"/>
</dbReference>
<dbReference type="Pfam" id="PF03087">
    <property type="entry name" value="BPS1"/>
    <property type="match status" value="1"/>
</dbReference>
<evidence type="ECO:0000313" key="3">
    <source>
        <dbReference type="Proteomes" id="UP001174677"/>
    </source>
</evidence>
<proteinExistence type="predicted"/>
<name>A0ABQ9N207_HEVBR</name>
<evidence type="ECO:0000256" key="1">
    <source>
        <dbReference type="SAM" id="Coils"/>
    </source>
</evidence>
<evidence type="ECO:0008006" key="4">
    <source>
        <dbReference type="Google" id="ProtNLM"/>
    </source>
</evidence>
<protein>
    <recommendedName>
        <fullName evidence="4">RPW8 domain-containing protein</fullName>
    </recommendedName>
</protein>
<gene>
    <name evidence="2" type="ORF">P3X46_001949</name>
</gene>
<sequence>MAAFTETPKAACHLRPSSLPSKTHPLVASVAEQLTSLRTSSESLSHKLGGLKDLFERVDDLVQLPLTQRALCHEYQVKRKKGAESIIENEVRSYMNSRKRLSKVISKCCGNLKKMEKNCTTFPLDKDSDLVVVVRMLKDVEEISLTLSRPAGWSIVSKLLQSRQVTCQEQAYANEVEKMDAELLNLIGKITSLADMQKLLKGVEALESSIHQSEEELECIYRRLLKSRVSLLNMHNH</sequence>
<keyword evidence="1" id="KW-0175">Coiled coil</keyword>
<keyword evidence="3" id="KW-1185">Reference proteome</keyword>